<dbReference type="CDD" id="cd00180">
    <property type="entry name" value="PKc"/>
    <property type="match status" value="1"/>
</dbReference>
<keyword evidence="1" id="KW-0808">Transferase</keyword>
<protein>
    <submittedName>
        <fullName evidence="8">Probable serine threonine- kinase gdt4</fullName>
    </submittedName>
</protein>
<dbReference type="SUPFAM" id="SSF56112">
    <property type="entry name" value="Protein kinase-like (PK-like)"/>
    <property type="match status" value="1"/>
</dbReference>
<comment type="caution">
    <text evidence="8">The sequence shown here is derived from an EMBL/GenBank/DDBJ whole genome shotgun (WGS) entry which is preliminary data.</text>
</comment>
<evidence type="ECO:0000256" key="1">
    <source>
        <dbReference type="ARBA" id="ARBA00022679"/>
    </source>
</evidence>
<dbReference type="Pfam" id="PF00069">
    <property type="entry name" value="Pkinase"/>
    <property type="match status" value="1"/>
</dbReference>
<dbReference type="InterPro" id="IPR008271">
    <property type="entry name" value="Ser/Thr_kinase_AS"/>
</dbReference>
<keyword evidence="3 8" id="KW-0418">Kinase</keyword>
<dbReference type="OrthoDB" id="5960454at2759"/>
<dbReference type="PANTHER" id="PTHR44329:SF288">
    <property type="entry name" value="MITOGEN-ACTIVATED PROTEIN KINASE KINASE KINASE 20"/>
    <property type="match status" value="1"/>
</dbReference>
<proteinExistence type="inferred from homology"/>
<dbReference type="PANTHER" id="PTHR44329">
    <property type="entry name" value="SERINE/THREONINE-PROTEIN KINASE TNNI3K-RELATED"/>
    <property type="match status" value="1"/>
</dbReference>
<evidence type="ECO:0000256" key="3">
    <source>
        <dbReference type="ARBA" id="ARBA00022777"/>
    </source>
</evidence>
<keyword evidence="4 5" id="KW-0067">ATP-binding</keyword>
<gene>
    <name evidence="8" type="ORF">PACLA_8A062933</name>
</gene>
<keyword evidence="6" id="KW-0175">Coiled coil</keyword>
<dbReference type="EMBL" id="CACRXK020007274">
    <property type="protein sequence ID" value="CAB4011816.1"/>
    <property type="molecule type" value="Genomic_DNA"/>
</dbReference>
<dbReference type="PROSITE" id="PS00107">
    <property type="entry name" value="PROTEIN_KINASE_ATP"/>
    <property type="match status" value="1"/>
</dbReference>
<dbReference type="InterPro" id="IPR000719">
    <property type="entry name" value="Prot_kinase_dom"/>
</dbReference>
<dbReference type="GO" id="GO:0005524">
    <property type="term" value="F:ATP binding"/>
    <property type="evidence" value="ECO:0007669"/>
    <property type="project" value="UniProtKB-UniRule"/>
</dbReference>
<keyword evidence="9" id="KW-1185">Reference proteome</keyword>
<evidence type="ECO:0000256" key="6">
    <source>
        <dbReference type="SAM" id="Coils"/>
    </source>
</evidence>
<feature type="compositionally biased region" description="Basic and acidic residues" evidence="7">
    <location>
        <begin position="112"/>
        <end position="121"/>
    </location>
</feature>
<dbReference type="Gene3D" id="1.10.510.10">
    <property type="entry name" value="Transferase(Phosphotransferase) domain 1"/>
    <property type="match status" value="1"/>
</dbReference>
<keyword evidence="2 5" id="KW-0547">Nucleotide-binding</keyword>
<name>A0A6S7I270_PARCT</name>
<dbReference type="Gene3D" id="3.30.200.20">
    <property type="entry name" value="Phosphorylase Kinase, domain 1"/>
    <property type="match status" value="1"/>
</dbReference>
<dbReference type="PROSITE" id="PS50011">
    <property type="entry name" value="PROTEIN_KINASE_DOM"/>
    <property type="match status" value="1"/>
</dbReference>
<evidence type="ECO:0000256" key="4">
    <source>
        <dbReference type="ARBA" id="ARBA00022840"/>
    </source>
</evidence>
<dbReference type="Proteomes" id="UP001152795">
    <property type="component" value="Unassembled WGS sequence"/>
</dbReference>
<feature type="region of interest" description="Disordered" evidence="7">
    <location>
        <begin position="86"/>
        <end position="121"/>
    </location>
</feature>
<evidence type="ECO:0000256" key="7">
    <source>
        <dbReference type="SAM" id="MobiDB-lite"/>
    </source>
</evidence>
<evidence type="ECO:0000256" key="5">
    <source>
        <dbReference type="RuleBase" id="RU000304"/>
    </source>
</evidence>
<dbReference type="PROSITE" id="PS00108">
    <property type="entry name" value="PROTEIN_KINASE_ST"/>
    <property type="match status" value="1"/>
</dbReference>
<feature type="compositionally biased region" description="Basic residues" evidence="7">
    <location>
        <begin position="94"/>
        <end position="106"/>
    </location>
</feature>
<sequence>MAVVKTRKSLSVCNAEGFAVSSFSQADAPQRCLSAYRASETPLADSRLFQKRQSEGKADSMVALVACSSRQKDIVEDIDVQASGRGSRSLESLRRKRLRRNKKKREAIKMMSKSERKTKYSSRAKKEVESEILAKTEKRHSELKERCIKYQTRYEKEKEKKLKSYRVTKSIERKNLKDISHKGAILGKGVFGVCKKMLYRGITVAVKTFQDNVKLDLVKWEADVLNLFDHPGLPLVFGASLEVKPYQLVLQFHGIDGKCVTFNKAIQSGVGDRLDWVSIFKETAEALYFMHKKGFLHNDLKSDNIVLSEENNAIHPVIIDFGKCRSLSNPKRYSLTAKEQKKYKEYHRHIAPEVVKGTHSQSFKSDIYSYGYLLSQMSKLISKTFDDVIADISIACVRTDPDQRPTLTEIVIKLNYNV</sequence>
<dbReference type="SMART" id="SM00220">
    <property type="entry name" value="S_TKc"/>
    <property type="match status" value="1"/>
</dbReference>
<evidence type="ECO:0000256" key="2">
    <source>
        <dbReference type="ARBA" id="ARBA00022741"/>
    </source>
</evidence>
<dbReference type="InterPro" id="IPR051681">
    <property type="entry name" value="Ser/Thr_Kinases-Pseudokinases"/>
</dbReference>
<evidence type="ECO:0000313" key="9">
    <source>
        <dbReference type="Proteomes" id="UP001152795"/>
    </source>
</evidence>
<keyword evidence="5" id="KW-0723">Serine/threonine-protein kinase</keyword>
<feature type="coiled-coil region" evidence="6">
    <location>
        <begin position="133"/>
        <end position="160"/>
    </location>
</feature>
<evidence type="ECO:0000313" key="8">
    <source>
        <dbReference type="EMBL" id="CAB4011816.1"/>
    </source>
</evidence>
<dbReference type="AlphaFoldDB" id="A0A6S7I270"/>
<dbReference type="InterPro" id="IPR011009">
    <property type="entry name" value="Kinase-like_dom_sf"/>
</dbReference>
<comment type="similarity">
    <text evidence="5">Belongs to the protein kinase superfamily.</text>
</comment>
<accession>A0A6S7I270</accession>
<dbReference type="InterPro" id="IPR017441">
    <property type="entry name" value="Protein_kinase_ATP_BS"/>
</dbReference>
<reference evidence="8" key="1">
    <citation type="submission" date="2020-04" db="EMBL/GenBank/DDBJ databases">
        <authorList>
            <person name="Alioto T."/>
            <person name="Alioto T."/>
            <person name="Gomez Garrido J."/>
        </authorList>
    </citation>
    <scope>NUCLEOTIDE SEQUENCE</scope>
    <source>
        <strain evidence="8">A484AB</strain>
    </source>
</reference>
<organism evidence="8 9">
    <name type="scientific">Paramuricea clavata</name>
    <name type="common">Red gorgonian</name>
    <name type="synonym">Violescent sea-whip</name>
    <dbReference type="NCBI Taxonomy" id="317549"/>
    <lineage>
        <taxon>Eukaryota</taxon>
        <taxon>Metazoa</taxon>
        <taxon>Cnidaria</taxon>
        <taxon>Anthozoa</taxon>
        <taxon>Octocorallia</taxon>
        <taxon>Malacalcyonacea</taxon>
        <taxon>Plexauridae</taxon>
        <taxon>Paramuricea</taxon>
    </lineage>
</organism>
<dbReference type="GO" id="GO:0004674">
    <property type="term" value="F:protein serine/threonine kinase activity"/>
    <property type="evidence" value="ECO:0007669"/>
    <property type="project" value="UniProtKB-KW"/>
</dbReference>